<dbReference type="EMBL" id="HBUE01305606">
    <property type="protein sequence ID" value="CAG6580747.1"/>
    <property type="molecule type" value="Transcribed_RNA"/>
</dbReference>
<dbReference type="EMBL" id="HBUE01132119">
    <property type="protein sequence ID" value="CAG6496982.1"/>
    <property type="molecule type" value="Transcribed_RNA"/>
</dbReference>
<sequence>MSPPAQRRWQLAAAEGGGIFVPRGFYVLCVGCTTTTTTTHPGLSLRRRRERGGKTQIKRLPFFSHLSEVNLSCVTGFLEQKERETNRDAAAKLPRESSLLGLKQMQQFRIALQPHPQTHPRKSVIVEQKRKLYQINPKPQNTQNKTKTNVIQRI</sequence>
<evidence type="ECO:0000313" key="1">
    <source>
        <dbReference type="EMBL" id="CAG6496982.1"/>
    </source>
</evidence>
<organism evidence="1">
    <name type="scientific">Culex pipiens</name>
    <name type="common">House mosquito</name>
    <dbReference type="NCBI Taxonomy" id="7175"/>
    <lineage>
        <taxon>Eukaryota</taxon>
        <taxon>Metazoa</taxon>
        <taxon>Ecdysozoa</taxon>
        <taxon>Arthropoda</taxon>
        <taxon>Hexapoda</taxon>
        <taxon>Insecta</taxon>
        <taxon>Pterygota</taxon>
        <taxon>Neoptera</taxon>
        <taxon>Endopterygota</taxon>
        <taxon>Diptera</taxon>
        <taxon>Nematocera</taxon>
        <taxon>Culicoidea</taxon>
        <taxon>Culicidae</taxon>
        <taxon>Culicinae</taxon>
        <taxon>Culicini</taxon>
        <taxon>Culex</taxon>
        <taxon>Culex</taxon>
    </lineage>
</organism>
<reference evidence="1" key="1">
    <citation type="submission" date="2021-05" db="EMBL/GenBank/DDBJ databases">
        <authorList>
            <person name="Alioto T."/>
            <person name="Alioto T."/>
            <person name="Gomez Garrido J."/>
        </authorList>
    </citation>
    <scope>NUCLEOTIDE SEQUENCE</scope>
</reference>
<dbReference type="AlphaFoldDB" id="A0A8D8CNT1"/>
<proteinExistence type="predicted"/>
<accession>A0A8D8CNT1</accession>
<name>A0A8D8CNT1_CULPI</name>
<dbReference type="EMBL" id="HBUE01305609">
    <property type="protein sequence ID" value="CAG6580752.1"/>
    <property type="molecule type" value="Transcribed_RNA"/>
</dbReference>
<dbReference type="EMBL" id="HBUE01199457">
    <property type="protein sequence ID" value="CAG6528971.1"/>
    <property type="molecule type" value="Transcribed_RNA"/>
</dbReference>
<dbReference type="EMBL" id="HBUE01199454">
    <property type="protein sequence ID" value="CAG6528966.1"/>
    <property type="molecule type" value="Transcribed_RNA"/>
</dbReference>
<protein>
    <submittedName>
        <fullName evidence="1">(northern house mosquito) hypothetical protein</fullName>
    </submittedName>
</protein>